<feature type="region of interest" description="Disordered" evidence="5">
    <location>
        <begin position="179"/>
        <end position="198"/>
    </location>
</feature>
<dbReference type="GeneID" id="64977972"/>
<evidence type="ECO:0000313" key="7">
    <source>
        <dbReference type="EMBL" id="BCS27975.1"/>
    </source>
</evidence>
<sequence>MSFSKDFLWGFATSAYQIEGAVSQDGRAPSIWDTFCDIPGRIMDDSSGAVACDSYNRWQDDINMLKSLGARVYRFSVSWSRVIPLGGRNDPINQKGLEFYVRFVDALLDAGIAPFITLFHWDLPQALETRYGGLLNRDEFPLDFENYARTIFAAIPKCKHWNTFNEPWASAAMGYGPGRMAPGRTSDRTKSPEGDTAREPWQVGHTLLIAHGLAVRAYRRSRHSLADGGAIGIALNGDFAIPWDTADPADVQAATRHMEFVISWFADPIYLGEYPASMRAQLGERLPQFTREERELVLGSSRTNENPFSSWKYYIVYFAMLIIGFINMYLTYPETKGHTLEGIREIFDGKNEPERVERDGDDKHPAVNAAPVKL</sequence>
<evidence type="ECO:0000256" key="3">
    <source>
        <dbReference type="ARBA" id="ARBA00023295"/>
    </source>
</evidence>
<dbReference type="InterPro" id="IPR033132">
    <property type="entry name" value="GH_1_N_CS"/>
</dbReference>
<organism evidence="7 8">
    <name type="scientific">Aspergillus puulaauensis</name>
    <dbReference type="NCBI Taxonomy" id="1220207"/>
    <lineage>
        <taxon>Eukaryota</taxon>
        <taxon>Fungi</taxon>
        <taxon>Dikarya</taxon>
        <taxon>Ascomycota</taxon>
        <taxon>Pezizomycotina</taxon>
        <taxon>Eurotiomycetes</taxon>
        <taxon>Eurotiomycetidae</taxon>
        <taxon>Eurotiales</taxon>
        <taxon>Aspergillaceae</taxon>
        <taxon>Aspergillus</taxon>
    </lineage>
</organism>
<dbReference type="KEGG" id="apuu:APUU_61023S"/>
<protein>
    <recommendedName>
        <fullName evidence="9">Beta-glucosidase</fullName>
    </recommendedName>
</protein>
<reference evidence="7" key="2">
    <citation type="submission" date="2021-02" db="EMBL/GenBank/DDBJ databases">
        <title>Aspergillus puulaauensis MK2 genome sequence.</title>
        <authorList>
            <person name="Futagami T."/>
            <person name="Mori K."/>
            <person name="Kadooka C."/>
            <person name="Tanaka T."/>
        </authorList>
    </citation>
    <scope>NUCLEOTIDE SEQUENCE</scope>
    <source>
        <strain evidence="7">MK2</strain>
    </source>
</reference>
<dbReference type="InterPro" id="IPR001360">
    <property type="entry name" value="Glyco_hydro_1"/>
</dbReference>
<dbReference type="GO" id="GO:0005975">
    <property type="term" value="P:carbohydrate metabolic process"/>
    <property type="evidence" value="ECO:0007669"/>
    <property type="project" value="InterPro"/>
</dbReference>
<dbReference type="GO" id="GO:0008422">
    <property type="term" value="F:beta-glucosidase activity"/>
    <property type="evidence" value="ECO:0007669"/>
    <property type="project" value="TreeGrafter"/>
</dbReference>
<evidence type="ECO:0000313" key="8">
    <source>
        <dbReference type="Proteomes" id="UP000654913"/>
    </source>
</evidence>
<feature type="region of interest" description="Disordered" evidence="5">
    <location>
        <begin position="351"/>
        <end position="374"/>
    </location>
</feature>
<dbReference type="PANTHER" id="PTHR10353:SF36">
    <property type="entry name" value="LP05116P"/>
    <property type="match status" value="1"/>
</dbReference>
<dbReference type="RefSeq" id="XP_041560161.1">
    <property type="nucleotide sequence ID" value="XM_041694318.1"/>
</dbReference>
<evidence type="ECO:0000256" key="5">
    <source>
        <dbReference type="SAM" id="MobiDB-lite"/>
    </source>
</evidence>
<dbReference type="OrthoDB" id="65569at2759"/>
<dbReference type="InterPro" id="IPR017853">
    <property type="entry name" value="GH"/>
</dbReference>
<evidence type="ECO:0008006" key="9">
    <source>
        <dbReference type="Google" id="ProtNLM"/>
    </source>
</evidence>
<keyword evidence="6" id="KW-1133">Transmembrane helix</keyword>
<keyword evidence="6" id="KW-0812">Transmembrane</keyword>
<evidence type="ECO:0000256" key="2">
    <source>
        <dbReference type="ARBA" id="ARBA00022801"/>
    </source>
</evidence>
<dbReference type="PROSITE" id="PS00653">
    <property type="entry name" value="GLYCOSYL_HYDROL_F1_2"/>
    <property type="match status" value="1"/>
</dbReference>
<evidence type="ECO:0000256" key="6">
    <source>
        <dbReference type="SAM" id="Phobius"/>
    </source>
</evidence>
<dbReference type="Gene3D" id="3.20.20.80">
    <property type="entry name" value="Glycosidases"/>
    <property type="match status" value="1"/>
</dbReference>
<dbReference type="Pfam" id="PF00232">
    <property type="entry name" value="Glyco_hydro_1"/>
    <property type="match status" value="1"/>
</dbReference>
<dbReference type="PANTHER" id="PTHR10353">
    <property type="entry name" value="GLYCOSYL HYDROLASE"/>
    <property type="match status" value="1"/>
</dbReference>
<evidence type="ECO:0000256" key="1">
    <source>
        <dbReference type="ARBA" id="ARBA00010838"/>
    </source>
</evidence>
<reference evidence="7" key="1">
    <citation type="submission" date="2021-01" db="EMBL/GenBank/DDBJ databases">
        <authorList>
            <consortium name="Aspergillus puulaauensis MK2 genome sequencing consortium"/>
            <person name="Kazuki M."/>
            <person name="Futagami T."/>
        </authorList>
    </citation>
    <scope>NUCLEOTIDE SEQUENCE</scope>
    <source>
        <strain evidence="7">MK2</strain>
    </source>
</reference>
<accession>A0A7R7XUH2</accession>
<feature type="transmembrane region" description="Helical" evidence="6">
    <location>
        <begin position="311"/>
        <end position="330"/>
    </location>
</feature>
<keyword evidence="6" id="KW-0472">Membrane</keyword>
<gene>
    <name evidence="7" type="ORF">APUU_61023S</name>
</gene>
<keyword evidence="2" id="KW-0378">Hydrolase</keyword>
<dbReference type="EMBL" id="AP024448">
    <property type="protein sequence ID" value="BCS27975.1"/>
    <property type="molecule type" value="Genomic_DNA"/>
</dbReference>
<dbReference type="Proteomes" id="UP000654913">
    <property type="component" value="Chromosome 6"/>
</dbReference>
<proteinExistence type="inferred from homology"/>
<feature type="compositionally biased region" description="Basic and acidic residues" evidence="5">
    <location>
        <begin position="351"/>
        <end position="365"/>
    </location>
</feature>
<feature type="compositionally biased region" description="Basic and acidic residues" evidence="5">
    <location>
        <begin position="185"/>
        <end position="198"/>
    </location>
</feature>
<comment type="similarity">
    <text evidence="1 4">Belongs to the glycosyl hydrolase 1 family.</text>
</comment>
<keyword evidence="3" id="KW-0326">Glycosidase</keyword>
<keyword evidence="8" id="KW-1185">Reference proteome</keyword>
<evidence type="ECO:0000256" key="4">
    <source>
        <dbReference type="RuleBase" id="RU003690"/>
    </source>
</evidence>
<name>A0A7R7XUH2_9EURO</name>
<dbReference type="SUPFAM" id="SSF51445">
    <property type="entry name" value="(Trans)glycosidases"/>
    <property type="match status" value="1"/>
</dbReference>
<dbReference type="AlphaFoldDB" id="A0A7R7XUH2"/>